<evidence type="ECO:0000256" key="9">
    <source>
        <dbReference type="ARBA" id="ARBA00022786"/>
    </source>
</evidence>
<evidence type="ECO:0000256" key="15">
    <source>
        <dbReference type="SAM" id="MobiDB-lite"/>
    </source>
</evidence>
<organism evidence="18 19">
    <name type="scientific">Anisodus acutangulus</name>
    <dbReference type="NCBI Taxonomy" id="402998"/>
    <lineage>
        <taxon>Eukaryota</taxon>
        <taxon>Viridiplantae</taxon>
        <taxon>Streptophyta</taxon>
        <taxon>Embryophyta</taxon>
        <taxon>Tracheophyta</taxon>
        <taxon>Spermatophyta</taxon>
        <taxon>Magnoliopsida</taxon>
        <taxon>eudicotyledons</taxon>
        <taxon>Gunneridae</taxon>
        <taxon>Pentapetalae</taxon>
        <taxon>asterids</taxon>
        <taxon>lamiids</taxon>
        <taxon>Solanales</taxon>
        <taxon>Solanaceae</taxon>
        <taxon>Solanoideae</taxon>
        <taxon>Hyoscyameae</taxon>
        <taxon>Anisodus</taxon>
    </lineage>
</organism>
<dbReference type="SUPFAM" id="SSF57850">
    <property type="entry name" value="RING/U-box"/>
    <property type="match status" value="1"/>
</dbReference>
<evidence type="ECO:0000256" key="14">
    <source>
        <dbReference type="PROSITE-ProRule" id="PRU00175"/>
    </source>
</evidence>
<keyword evidence="5" id="KW-0808">Transferase</keyword>
<evidence type="ECO:0000256" key="10">
    <source>
        <dbReference type="ARBA" id="ARBA00022833"/>
    </source>
</evidence>
<dbReference type="CDD" id="cd16461">
    <property type="entry name" value="RING-H2_EL5-like"/>
    <property type="match status" value="1"/>
</dbReference>
<gene>
    <name evidence="18" type="ORF">K7X08_004534</name>
</gene>
<keyword evidence="7" id="KW-0479">Metal-binding</keyword>
<comment type="catalytic activity">
    <reaction evidence="1">
        <text>S-ubiquitinyl-[E2 ubiquitin-conjugating enzyme]-L-cysteine + [acceptor protein]-L-lysine = [E2 ubiquitin-conjugating enzyme]-L-cysteine + N(6)-ubiquitinyl-[acceptor protein]-L-lysine.</text>
        <dbReference type="EC" id="2.3.2.27"/>
    </reaction>
</comment>
<name>A0A9Q1MDZ1_9SOLA</name>
<evidence type="ECO:0000313" key="18">
    <source>
        <dbReference type="EMBL" id="KAJ8557768.1"/>
    </source>
</evidence>
<dbReference type="AlphaFoldDB" id="A0A9Q1MDZ1"/>
<evidence type="ECO:0000256" key="4">
    <source>
        <dbReference type="ARBA" id="ARBA00012483"/>
    </source>
</evidence>
<dbReference type="InterPro" id="IPR001841">
    <property type="entry name" value="Znf_RING"/>
</dbReference>
<keyword evidence="8 14" id="KW-0863">Zinc-finger</keyword>
<keyword evidence="9" id="KW-0833">Ubl conjugation pathway</keyword>
<accession>A0A9Q1MDZ1</accession>
<comment type="subcellular location">
    <subcellularLocation>
        <location evidence="2">Membrane</location>
        <topology evidence="2">Single-pass membrane protein</topology>
    </subcellularLocation>
</comment>
<dbReference type="GO" id="GO:0008270">
    <property type="term" value="F:zinc ion binding"/>
    <property type="evidence" value="ECO:0007669"/>
    <property type="project" value="UniProtKB-KW"/>
</dbReference>
<comment type="similarity">
    <text evidence="13">Belongs to the RING-type zinc finger family. ATL subfamily.</text>
</comment>
<evidence type="ECO:0000256" key="2">
    <source>
        <dbReference type="ARBA" id="ARBA00004167"/>
    </source>
</evidence>
<dbReference type="InterPro" id="IPR013083">
    <property type="entry name" value="Znf_RING/FYVE/PHD"/>
</dbReference>
<evidence type="ECO:0000256" key="5">
    <source>
        <dbReference type="ARBA" id="ARBA00022679"/>
    </source>
</evidence>
<feature type="region of interest" description="Disordered" evidence="15">
    <location>
        <begin position="266"/>
        <end position="287"/>
    </location>
</feature>
<dbReference type="OrthoDB" id="8062037at2759"/>
<evidence type="ECO:0000256" key="11">
    <source>
        <dbReference type="ARBA" id="ARBA00022989"/>
    </source>
</evidence>
<feature type="compositionally biased region" description="Low complexity" evidence="15">
    <location>
        <begin position="217"/>
        <end position="228"/>
    </location>
</feature>
<keyword evidence="6 16" id="KW-0812">Transmembrane</keyword>
<feature type="domain" description="RING-type" evidence="17">
    <location>
        <begin position="115"/>
        <end position="157"/>
    </location>
</feature>
<dbReference type="FunFam" id="3.30.40.10:FF:000475">
    <property type="entry name" value="RING-H2 finger protein ATL3"/>
    <property type="match status" value="1"/>
</dbReference>
<dbReference type="Pfam" id="PF13639">
    <property type="entry name" value="zf-RING_2"/>
    <property type="match status" value="1"/>
</dbReference>
<feature type="transmembrane region" description="Helical" evidence="16">
    <location>
        <begin position="23"/>
        <end position="41"/>
    </location>
</feature>
<dbReference type="PANTHER" id="PTHR46913:SF1">
    <property type="entry name" value="RING-H2 FINGER PROTEIN ATL16"/>
    <property type="match status" value="1"/>
</dbReference>
<dbReference type="GO" id="GO:0061630">
    <property type="term" value="F:ubiquitin protein ligase activity"/>
    <property type="evidence" value="ECO:0007669"/>
    <property type="project" value="UniProtKB-EC"/>
</dbReference>
<dbReference type="SMART" id="SM00184">
    <property type="entry name" value="RING"/>
    <property type="match status" value="1"/>
</dbReference>
<dbReference type="Gene3D" id="3.30.40.10">
    <property type="entry name" value="Zinc/RING finger domain, C3HC4 (zinc finger)"/>
    <property type="match status" value="1"/>
</dbReference>
<sequence length="287" mass="32459">MADTSHTPSKIDDSSMFELTRKIIVVAVIVLFLVLFFIFFLHQYSKWFWNRHRQVGNGDPNTTTTRRRRRFDFSPGHQEVINVTSGLRLGLDPLLLKTIPVVLFNHKEFKDGLECAVCLCDVSEGEKARLLPKCNHGFHVDCIDMWFQSHSTCPLCRNPVSIISEEEPVLEEENLVTIEVVNFPTNVLFWGNETQVSTLGTSLEESVQGPPPPPPLSSSSSSTLLASTSDRPCVGLVIDIPRPINEVEEEHKSPMPTRLRYLKRLLSRDRRANPSSPRILDVEQGGR</sequence>
<keyword evidence="12 16" id="KW-0472">Membrane</keyword>
<evidence type="ECO:0000256" key="12">
    <source>
        <dbReference type="ARBA" id="ARBA00023136"/>
    </source>
</evidence>
<evidence type="ECO:0000256" key="6">
    <source>
        <dbReference type="ARBA" id="ARBA00022692"/>
    </source>
</evidence>
<evidence type="ECO:0000256" key="7">
    <source>
        <dbReference type="ARBA" id="ARBA00022723"/>
    </source>
</evidence>
<dbReference type="GO" id="GO:0016567">
    <property type="term" value="P:protein ubiquitination"/>
    <property type="evidence" value="ECO:0007669"/>
    <property type="project" value="InterPro"/>
</dbReference>
<comment type="caution">
    <text evidence="18">The sequence shown here is derived from an EMBL/GenBank/DDBJ whole genome shotgun (WGS) entry which is preliminary data.</text>
</comment>
<protein>
    <recommendedName>
        <fullName evidence="4">RING-type E3 ubiquitin transferase</fullName>
        <ecNumber evidence="4">2.3.2.27</ecNumber>
    </recommendedName>
</protein>
<reference evidence="19" key="1">
    <citation type="journal article" date="2023" name="Proc. Natl. Acad. Sci. U.S.A.">
        <title>Genomic and structural basis for evolution of tropane alkaloid biosynthesis.</title>
        <authorList>
            <person name="Wanga Y.-J."/>
            <person name="Taina T."/>
            <person name="Yua J.-Y."/>
            <person name="Lia J."/>
            <person name="Xua B."/>
            <person name="Chenc J."/>
            <person name="D'Auriad J.C."/>
            <person name="Huanga J.-P."/>
            <person name="Huanga S.-X."/>
        </authorList>
    </citation>
    <scope>NUCLEOTIDE SEQUENCE [LARGE SCALE GENOMIC DNA]</scope>
    <source>
        <strain evidence="19">cv. KIB-2019</strain>
    </source>
</reference>
<proteinExistence type="inferred from homology"/>
<feature type="region of interest" description="Disordered" evidence="15">
    <location>
        <begin position="200"/>
        <end position="228"/>
    </location>
</feature>
<keyword evidence="19" id="KW-1185">Reference proteome</keyword>
<comment type="pathway">
    <text evidence="3">Protein modification; protein ubiquitination.</text>
</comment>
<dbReference type="PANTHER" id="PTHR46913">
    <property type="entry name" value="RING-H2 FINGER PROTEIN ATL16"/>
    <property type="match status" value="1"/>
</dbReference>
<evidence type="ECO:0000256" key="16">
    <source>
        <dbReference type="SAM" id="Phobius"/>
    </source>
</evidence>
<dbReference type="EMBL" id="JAJAGQ010000007">
    <property type="protein sequence ID" value="KAJ8557768.1"/>
    <property type="molecule type" value="Genomic_DNA"/>
</dbReference>
<evidence type="ECO:0000256" key="13">
    <source>
        <dbReference type="ARBA" id="ARBA00024209"/>
    </source>
</evidence>
<dbReference type="Proteomes" id="UP001152561">
    <property type="component" value="Unassembled WGS sequence"/>
</dbReference>
<dbReference type="EC" id="2.3.2.27" evidence="4"/>
<evidence type="ECO:0000256" key="3">
    <source>
        <dbReference type="ARBA" id="ARBA00004906"/>
    </source>
</evidence>
<evidence type="ECO:0000256" key="8">
    <source>
        <dbReference type="ARBA" id="ARBA00022771"/>
    </source>
</evidence>
<dbReference type="PROSITE" id="PS50089">
    <property type="entry name" value="ZF_RING_2"/>
    <property type="match status" value="1"/>
</dbReference>
<dbReference type="GO" id="GO:0016020">
    <property type="term" value="C:membrane"/>
    <property type="evidence" value="ECO:0007669"/>
    <property type="project" value="UniProtKB-SubCell"/>
</dbReference>
<evidence type="ECO:0000313" key="19">
    <source>
        <dbReference type="Proteomes" id="UP001152561"/>
    </source>
</evidence>
<keyword evidence="11 16" id="KW-1133">Transmembrane helix</keyword>
<evidence type="ECO:0000259" key="17">
    <source>
        <dbReference type="PROSITE" id="PS50089"/>
    </source>
</evidence>
<keyword evidence="10" id="KW-0862">Zinc</keyword>
<dbReference type="InterPro" id="IPR044600">
    <property type="entry name" value="ATL1/ATL16-like"/>
</dbReference>
<evidence type="ECO:0000256" key="1">
    <source>
        <dbReference type="ARBA" id="ARBA00000900"/>
    </source>
</evidence>